<proteinExistence type="predicted"/>
<gene>
    <name evidence="1" type="ORF">g.105642</name>
</gene>
<dbReference type="EMBL" id="GGMS01012630">
    <property type="protein sequence ID" value="MBY81833.1"/>
    <property type="molecule type" value="Transcribed_RNA"/>
</dbReference>
<protein>
    <submittedName>
        <fullName evidence="1">Uncharacterized protein</fullName>
    </submittedName>
</protein>
<organism evidence="1">
    <name type="scientific">Sipha flava</name>
    <name type="common">yellow sugarcane aphid</name>
    <dbReference type="NCBI Taxonomy" id="143950"/>
    <lineage>
        <taxon>Eukaryota</taxon>
        <taxon>Metazoa</taxon>
        <taxon>Ecdysozoa</taxon>
        <taxon>Arthropoda</taxon>
        <taxon>Hexapoda</taxon>
        <taxon>Insecta</taxon>
        <taxon>Pterygota</taxon>
        <taxon>Neoptera</taxon>
        <taxon>Paraneoptera</taxon>
        <taxon>Hemiptera</taxon>
        <taxon>Sternorrhyncha</taxon>
        <taxon>Aphidomorpha</taxon>
        <taxon>Aphidoidea</taxon>
        <taxon>Aphididae</taxon>
        <taxon>Sipha</taxon>
    </lineage>
</organism>
<evidence type="ECO:0000313" key="1">
    <source>
        <dbReference type="EMBL" id="MBY81833.1"/>
    </source>
</evidence>
<accession>A0A2S2QVZ6</accession>
<sequence length="108" mass="12287">MSPAVHEFGRFRAIYDDNISIVFGFFSIACDVVENNKINTNIRRAVNACNVCPFPNPFTRNFGTQTANGRDELKQPPPTFAVLTTCKHNGWWYQCKRCRPDGFPPARC</sequence>
<dbReference type="AlphaFoldDB" id="A0A2S2QVZ6"/>
<reference evidence="1" key="1">
    <citation type="submission" date="2018-04" db="EMBL/GenBank/DDBJ databases">
        <title>Transcriptome assembly of Sipha flava.</title>
        <authorList>
            <person name="Scully E.D."/>
            <person name="Geib S.M."/>
            <person name="Palmer N.A."/>
            <person name="Koch K."/>
            <person name="Bradshaw J."/>
            <person name="Heng-Moss T."/>
            <person name="Sarath G."/>
        </authorList>
    </citation>
    <scope>NUCLEOTIDE SEQUENCE</scope>
</reference>
<name>A0A2S2QVZ6_9HEMI</name>